<keyword evidence="1" id="KW-1133">Transmembrane helix</keyword>
<feature type="transmembrane region" description="Helical" evidence="1">
    <location>
        <begin position="20"/>
        <end position="44"/>
    </location>
</feature>
<evidence type="ECO:0000313" key="3">
    <source>
        <dbReference type="Proteomes" id="UP001165089"/>
    </source>
</evidence>
<organism evidence="2 3">
    <name type="scientific">Geothrix rubra</name>
    <dbReference type="NCBI Taxonomy" id="2927977"/>
    <lineage>
        <taxon>Bacteria</taxon>
        <taxon>Pseudomonadati</taxon>
        <taxon>Acidobacteriota</taxon>
        <taxon>Holophagae</taxon>
        <taxon>Holophagales</taxon>
        <taxon>Holophagaceae</taxon>
        <taxon>Geothrix</taxon>
    </lineage>
</organism>
<reference evidence="2 3" key="1">
    <citation type="journal article" date="2023" name="Antonie Van Leeuwenhoek">
        <title>Mesoterricola silvestris gen. nov., sp. nov., Mesoterricola sediminis sp. nov., Geothrix oryzae sp. nov., Geothrix edaphica sp. nov., Geothrix rubra sp. nov., and Geothrix limicola sp. nov., six novel members of Acidobacteriota isolated from soils.</title>
        <authorList>
            <person name="Itoh H."/>
            <person name="Sugisawa Y."/>
            <person name="Mise K."/>
            <person name="Xu Z."/>
            <person name="Kuniyasu M."/>
            <person name="Ushijima N."/>
            <person name="Kawano K."/>
            <person name="Kobayashi E."/>
            <person name="Shiratori Y."/>
            <person name="Masuda Y."/>
            <person name="Senoo K."/>
        </authorList>
    </citation>
    <scope>NUCLEOTIDE SEQUENCE [LARGE SCALE GENOMIC DNA]</scope>
    <source>
        <strain evidence="2 3">Red803</strain>
    </source>
</reference>
<name>A0ABQ5Q9Y2_9BACT</name>
<feature type="transmembrane region" description="Helical" evidence="1">
    <location>
        <begin position="110"/>
        <end position="130"/>
    </location>
</feature>
<keyword evidence="1" id="KW-0812">Transmembrane</keyword>
<dbReference type="Proteomes" id="UP001165089">
    <property type="component" value="Unassembled WGS sequence"/>
</dbReference>
<evidence type="ECO:0008006" key="4">
    <source>
        <dbReference type="Google" id="ProtNLM"/>
    </source>
</evidence>
<gene>
    <name evidence="2" type="ORF">GETHPA_27680</name>
</gene>
<feature type="transmembrane region" description="Helical" evidence="1">
    <location>
        <begin position="56"/>
        <end position="80"/>
    </location>
</feature>
<keyword evidence="3" id="KW-1185">Reference proteome</keyword>
<dbReference type="EMBL" id="BSDD01000006">
    <property type="protein sequence ID" value="GLH71235.1"/>
    <property type="molecule type" value="Genomic_DNA"/>
</dbReference>
<evidence type="ECO:0000313" key="2">
    <source>
        <dbReference type="EMBL" id="GLH71235.1"/>
    </source>
</evidence>
<proteinExistence type="predicted"/>
<protein>
    <recommendedName>
        <fullName evidence="4">ABC transporter permease</fullName>
    </recommendedName>
</protein>
<dbReference type="RefSeq" id="WP_285727301.1">
    <property type="nucleotide sequence ID" value="NZ_BSDD01000006.1"/>
</dbReference>
<comment type="caution">
    <text evidence="2">The sequence shown here is derived from an EMBL/GenBank/DDBJ whole genome shotgun (WGS) entry which is preliminary data.</text>
</comment>
<keyword evidence="1" id="KW-0472">Membrane</keyword>
<accession>A0ABQ5Q9Y2</accession>
<evidence type="ECO:0000256" key="1">
    <source>
        <dbReference type="SAM" id="Phobius"/>
    </source>
</evidence>
<feature type="transmembrane region" description="Helical" evidence="1">
    <location>
        <begin position="158"/>
        <end position="186"/>
    </location>
</feature>
<sequence>MEKLPLAPALLRLISEGRFFKVVFAWLLRLGALGAVLAGVWLSIGLWKDGGSTTQAVFAQLVFQIALAAAFYLAAHLAWLRAQDVAAMPQVGGDVILPLARLIMRLGGEIYASLLAVLSAGGAFLIWISAGDAQSGLAGLGPLLPLASGEPFPAGLSLLAAGLASAALGLLGAYTASEVLALLCAIERNTRAGA</sequence>